<dbReference type="EMBL" id="LGLK01000057">
    <property type="protein sequence ID" value="KPC17811.1"/>
    <property type="molecule type" value="Genomic_DNA"/>
</dbReference>
<organism evidence="1 3">
    <name type="scientific">Pseudomonas amygdali pv. lachrymans</name>
    <name type="common">Pseudomonas syringae pv. lachrymans</name>
    <dbReference type="NCBI Taxonomy" id="53707"/>
    <lineage>
        <taxon>Bacteria</taxon>
        <taxon>Pseudomonadati</taxon>
        <taxon>Pseudomonadota</taxon>
        <taxon>Gammaproteobacteria</taxon>
        <taxon>Pseudomonadales</taxon>
        <taxon>Pseudomonadaceae</taxon>
        <taxon>Pseudomonas</taxon>
        <taxon>Pseudomonas amygdali</taxon>
    </lineage>
</organism>
<keyword evidence="3" id="KW-1185">Reference proteome</keyword>
<dbReference type="EMBL" id="LGLK01000057">
    <property type="protein sequence ID" value="KPC16852.1"/>
    <property type="molecule type" value="Genomic_DNA"/>
</dbReference>
<proteinExistence type="predicted"/>
<gene>
    <name evidence="1" type="ORF">AC499_0054</name>
    <name evidence="2" type="ORF">AC499_1013</name>
</gene>
<accession>A0ABR5KPY1</accession>
<protein>
    <submittedName>
        <fullName evidence="1">Uncharacterized protein</fullName>
    </submittedName>
</protein>
<reference evidence="1 3" key="2">
    <citation type="submission" date="2015-10" db="EMBL/GenBank/DDBJ databases">
        <title>Comparative genomics and high-throughput reverse genetic screens identify a new phytobacterial MAMP and an Arabidopsis receptor required for immune elicitation.</title>
        <authorList>
            <person name="Mott G.A."/>
            <person name="Thakur S."/>
            <person name="Wang P.W."/>
            <person name="Desveaux D."/>
            <person name="Guttman D.S."/>
        </authorList>
    </citation>
    <scope>NUCLEOTIDE SEQUENCE [LARGE SCALE GENOMIC DNA]</scope>
    <source>
        <strain evidence="1 3">107</strain>
    </source>
</reference>
<sequence length="106" mass="11912">MMPSKVLDATDPQNVDKLLGVFNCDIEYSNSPWNVELWGEAEDSAYMLLESPGVWAYLVAQGVDAVKILEEVEPYIESFAIINPSVLELAHTVDLRRTNIEPDFQP</sequence>
<name>A0ABR5KPY1_PSEAV</name>
<evidence type="ECO:0000313" key="1">
    <source>
        <dbReference type="EMBL" id="KPC16852.1"/>
    </source>
</evidence>
<dbReference type="Proteomes" id="UP000037943">
    <property type="component" value="Unassembled WGS sequence"/>
</dbReference>
<evidence type="ECO:0000313" key="2">
    <source>
        <dbReference type="EMBL" id="KPC17811.1"/>
    </source>
</evidence>
<comment type="caution">
    <text evidence="1">The sequence shown here is derived from an EMBL/GenBank/DDBJ whole genome shotgun (WGS) entry which is preliminary data.</text>
</comment>
<reference evidence="1 3" key="1">
    <citation type="submission" date="2015-07" db="EMBL/GenBank/DDBJ databases">
        <authorList>
            <person name="O'Brien H.E."/>
            <person name="Thakur S."/>
            <person name="Gong Y."/>
            <person name="Wang P.W."/>
            <person name="Guttman D.S."/>
        </authorList>
    </citation>
    <scope>NUCLEOTIDE SEQUENCE</scope>
    <source>
        <strain evidence="1 3">107</strain>
    </source>
</reference>
<evidence type="ECO:0000313" key="3">
    <source>
        <dbReference type="Proteomes" id="UP000037943"/>
    </source>
</evidence>